<dbReference type="Proteomes" id="UP000004310">
    <property type="component" value="Unassembled WGS sequence"/>
</dbReference>
<keyword evidence="1" id="KW-0812">Transmembrane</keyword>
<reference evidence="2 3" key="1">
    <citation type="journal article" date="2010" name="J. Bacteriol.">
        <title>Genome sequence of Fulvimarina pelagi HTCC2506T, a Mn(II)-oxidizing alphaproteobacterium possessing an aerobic anoxygenic photosynthetic gene cluster and Xanthorhodopsin.</title>
        <authorList>
            <person name="Kang I."/>
            <person name="Oh H.M."/>
            <person name="Lim S.I."/>
            <person name="Ferriera S."/>
            <person name="Giovannoni S.J."/>
            <person name="Cho J.C."/>
        </authorList>
    </citation>
    <scope>NUCLEOTIDE SEQUENCE [LARGE SCALE GENOMIC DNA]</scope>
    <source>
        <strain evidence="2 3">HTCC2506</strain>
    </source>
</reference>
<feature type="transmembrane region" description="Helical" evidence="1">
    <location>
        <begin position="6"/>
        <end position="24"/>
    </location>
</feature>
<dbReference type="RefSeq" id="WP_007066529.1">
    <property type="nucleotide sequence ID" value="NZ_DS022272.1"/>
</dbReference>
<dbReference type="AlphaFoldDB" id="Q0G709"/>
<evidence type="ECO:0000313" key="2">
    <source>
        <dbReference type="EMBL" id="EAU42555.1"/>
    </source>
</evidence>
<sequence>MTDGTVIVWYAAICGILGAVAPSLGGTMLRLGIGALVGVAAATLLPLVRVSLGL</sequence>
<evidence type="ECO:0000313" key="3">
    <source>
        <dbReference type="Proteomes" id="UP000004310"/>
    </source>
</evidence>
<accession>Q0G709</accession>
<feature type="transmembrane region" description="Helical" evidence="1">
    <location>
        <begin position="31"/>
        <end position="52"/>
    </location>
</feature>
<dbReference type="EMBL" id="AATP01000001">
    <property type="protein sequence ID" value="EAU42555.1"/>
    <property type="molecule type" value="Genomic_DNA"/>
</dbReference>
<evidence type="ECO:0000256" key="1">
    <source>
        <dbReference type="SAM" id="Phobius"/>
    </source>
</evidence>
<dbReference type="HOGENOM" id="CLU_208579_0_0_5"/>
<name>Q0G709_9HYPH</name>
<gene>
    <name evidence="2" type="ORF">FP2506_06936</name>
</gene>
<comment type="caution">
    <text evidence="2">The sequence shown here is derived from an EMBL/GenBank/DDBJ whole genome shotgun (WGS) entry which is preliminary data.</text>
</comment>
<keyword evidence="1" id="KW-0472">Membrane</keyword>
<protein>
    <submittedName>
        <fullName evidence="2">Uncharacterized protein</fullName>
    </submittedName>
</protein>
<organism evidence="2 3">
    <name type="scientific">Fulvimarina pelagi HTCC2506</name>
    <dbReference type="NCBI Taxonomy" id="314231"/>
    <lineage>
        <taxon>Bacteria</taxon>
        <taxon>Pseudomonadati</taxon>
        <taxon>Pseudomonadota</taxon>
        <taxon>Alphaproteobacteria</taxon>
        <taxon>Hyphomicrobiales</taxon>
        <taxon>Aurantimonadaceae</taxon>
        <taxon>Fulvimarina</taxon>
    </lineage>
</organism>
<dbReference type="STRING" id="217511.GCA_001463845_00164"/>
<proteinExistence type="predicted"/>
<keyword evidence="1" id="KW-1133">Transmembrane helix</keyword>
<keyword evidence="3" id="KW-1185">Reference proteome</keyword>